<sequence>MPSEIIIPIVKYKVAMEYGGSLPIAVVPISHVCRSLRNAVLSYPAFWTRVSNRLSQGLQSACLERSGDALIHVGVQCNDRDRPATDWMHRIIWTLEHTIPQSHRWASFYASFCAVGVVKHDRNDFLYAKNLLRSRIYAPNLHSIHIRYSPFPKKKYIDDEGGCGDFYLNWKAPALRTLVASHYFPHPAIAPTINKLQLRSTEFNERLLRETLPLASSLTELHVFYFRYSRNAREGYYRDYNLIVNASPVALPRIRKLTVTLDTNHDAFHPLDQIFSFPNLEEMTVILGMACKQSVTAQTLLRQMGVAISGPVDTVRLLLKDDGEGGSETPCESLGRTIFSIKCRRLEIVGACWDTMVVPENELDTGLPTFRTLEEVKLVQCDEKMIQLVRDIGSATQFANIKAIRAIDCTSSLEEMLAHEVPTEKLEMSRSVVFGECSSKALGRIEEWVPFGYYDPSDLLKNMF</sequence>
<evidence type="ECO:0000313" key="1">
    <source>
        <dbReference type="EMBL" id="KLO06754.1"/>
    </source>
</evidence>
<evidence type="ECO:0000313" key="2">
    <source>
        <dbReference type="Proteomes" id="UP000053477"/>
    </source>
</evidence>
<evidence type="ECO:0008006" key="3">
    <source>
        <dbReference type="Google" id="ProtNLM"/>
    </source>
</evidence>
<name>A0A0H2R4J3_9AGAM</name>
<reference evidence="1 2" key="1">
    <citation type="submission" date="2015-04" db="EMBL/GenBank/DDBJ databases">
        <title>Complete genome sequence of Schizopora paradoxa KUC8140, a cosmopolitan wood degrader in East Asia.</title>
        <authorList>
            <consortium name="DOE Joint Genome Institute"/>
            <person name="Min B."/>
            <person name="Park H."/>
            <person name="Jang Y."/>
            <person name="Kim J.-J."/>
            <person name="Kim K.H."/>
            <person name="Pangilinan J."/>
            <person name="Lipzen A."/>
            <person name="Riley R."/>
            <person name="Grigoriev I.V."/>
            <person name="Spatafora J.W."/>
            <person name="Choi I.-G."/>
        </authorList>
    </citation>
    <scope>NUCLEOTIDE SEQUENCE [LARGE SCALE GENOMIC DNA]</scope>
    <source>
        <strain evidence="1 2">KUC8140</strain>
    </source>
</reference>
<dbReference type="Proteomes" id="UP000053477">
    <property type="component" value="Unassembled WGS sequence"/>
</dbReference>
<dbReference type="EMBL" id="KQ086183">
    <property type="protein sequence ID" value="KLO06754.1"/>
    <property type="molecule type" value="Genomic_DNA"/>
</dbReference>
<dbReference type="InParanoid" id="A0A0H2R4J3"/>
<protein>
    <recommendedName>
        <fullName evidence="3">F-box domain-containing protein</fullName>
    </recommendedName>
</protein>
<keyword evidence="2" id="KW-1185">Reference proteome</keyword>
<gene>
    <name evidence="1" type="ORF">SCHPADRAFT_910070</name>
</gene>
<accession>A0A0H2R4J3</accession>
<organism evidence="1 2">
    <name type="scientific">Schizopora paradoxa</name>
    <dbReference type="NCBI Taxonomy" id="27342"/>
    <lineage>
        <taxon>Eukaryota</taxon>
        <taxon>Fungi</taxon>
        <taxon>Dikarya</taxon>
        <taxon>Basidiomycota</taxon>
        <taxon>Agaricomycotina</taxon>
        <taxon>Agaricomycetes</taxon>
        <taxon>Hymenochaetales</taxon>
        <taxon>Schizoporaceae</taxon>
        <taxon>Schizopora</taxon>
    </lineage>
</organism>
<proteinExistence type="predicted"/>
<dbReference type="OrthoDB" id="3193283at2759"/>
<dbReference type="AlphaFoldDB" id="A0A0H2R4J3"/>